<proteinExistence type="predicted"/>
<evidence type="ECO:0000313" key="2">
    <source>
        <dbReference type="EMBL" id="SMP44399.1"/>
    </source>
</evidence>
<dbReference type="InterPro" id="IPR052516">
    <property type="entry name" value="N-heterocyclic_Hydroxylase"/>
</dbReference>
<dbReference type="GO" id="GO:0016491">
    <property type="term" value="F:oxidoreductase activity"/>
    <property type="evidence" value="ECO:0007669"/>
    <property type="project" value="InterPro"/>
</dbReference>
<evidence type="ECO:0000259" key="1">
    <source>
        <dbReference type="Pfam" id="PF20256"/>
    </source>
</evidence>
<dbReference type="AlphaFoldDB" id="A0AA46AHX9"/>
<dbReference type="EMBL" id="FXUF01000002">
    <property type="protein sequence ID" value="SMP44399.1"/>
    <property type="molecule type" value="Genomic_DNA"/>
</dbReference>
<dbReference type="Proteomes" id="UP001158066">
    <property type="component" value="Unassembled WGS sequence"/>
</dbReference>
<feature type="domain" description="Aldehyde oxidase/xanthine dehydrogenase second molybdopterin binding" evidence="1">
    <location>
        <begin position="2"/>
        <end position="264"/>
    </location>
</feature>
<organism evidence="2 3">
    <name type="scientific">Anoxynatronum buryatiense</name>
    <dbReference type="NCBI Taxonomy" id="489973"/>
    <lineage>
        <taxon>Bacteria</taxon>
        <taxon>Bacillati</taxon>
        <taxon>Bacillota</taxon>
        <taxon>Clostridia</taxon>
        <taxon>Eubacteriales</taxon>
        <taxon>Clostridiaceae</taxon>
        <taxon>Anoxynatronum</taxon>
    </lineage>
</organism>
<dbReference type="SUPFAM" id="SSF56003">
    <property type="entry name" value="Molybdenum cofactor-binding domain"/>
    <property type="match status" value="1"/>
</dbReference>
<dbReference type="InterPro" id="IPR037165">
    <property type="entry name" value="AldOxase/xan_DH_Mopterin-bd_sf"/>
</dbReference>
<accession>A0AA46AHX9</accession>
<dbReference type="InterPro" id="IPR046867">
    <property type="entry name" value="AldOxase/xan_DH_MoCoBD2"/>
</dbReference>
<sequence>MKKKGKGIGCTFYGTGYGNGFPDVSRSIAQLERDGSVTVYVGATEVGQGAKTVLSQIAAEVMALPLSGIHFVCENTDETPDAGTAAASRQTYNTGNAIKRTAELLLKEMKVTAARHWGVSTPGRISMDSGKLVHPENAAATLSYREVAMIKGQELLRVEDSFTAMTTRLDDETGQGNPYWPYTFNVYGVEVEVDTDTGKVSVVKAVCAQDVGRAVNPKLIEGQMDGGFAMGLGYALMEDVNLQQGHMKHDRYSNYLIPTAMDLPDLEKIIVEAPESTAPFGAKGIGEPVMLGVAPAILNAIYDAVGVRMTEIPVTPDRLLVALKQHEGKEGI</sequence>
<dbReference type="PANTHER" id="PTHR47495:SF2">
    <property type="entry name" value="ALDEHYDE DEHYDROGENASE"/>
    <property type="match status" value="1"/>
</dbReference>
<dbReference type="RefSeq" id="WP_283408085.1">
    <property type="nucleotide sequence ID" value="NZ_FXUF01000002.1"/>
</dbReference>
<protein>
    <submittedName>
        <fullName evidence="2">Purine hydroxylase beta subunit apoprotein</fullName>
    </submittedName>
</protein>
<dbReference type="Gene3D" id="3.30.365.10">
    <property type="entry name" value="Aldehyde oxidase/xanthine dehydrogenase, molybdopterin binding domain"/>
    <property type="match status" value="2"/>
</dbReference>
<comment type="caution">
    <text evidence="2">The sequence shown here is derived from an EMBL/GenBank/DDBJ whole genome shotgun (WGS) entry which is preliminary data.</text>
</comment>
<name>A0AA46AHX9_9CLOT</name>
<gene>
    <name evidence="2" type="ORF">SAMN06296020_102175</name>
</gene>
<dbReference type="PANTHER" id="PTHR47495">
    <property type="entry name" value="ALDEHYDE DEHYDROGENASE"/>
    <property type="match status" value="1"/>
</dbReference>
<evidence type="ECO:0000313" key="3">
    <source>
        <dbReference type="Proteomes" id="UP001158066"/>
    </source>
</evidence>
<dbReference type="Pfam" id="PF20256">
    <property type="entry name" value="MoCoBD_2"/>
    <property type="match status" value="1"/>
</dbReference>
<reference evidence="2" key="1">
    <citation type="submission" date="2017-05" db="EMBL/GenBank/DDBJ databases">
        <authorList>
            <person name="Varghese N."/>
            <person name="Submissions S."/>
        </authorList>
    </citation>
    <scope>NUCLEOTIDE SEQUENCE</scope>
    <source>
        <strain evidence="2">Su22</strain>
    </source>
</reference>
<keyword evidence="3" id="KW-1185">Reference proteome</keyword>